<feature type="region of interest" description="Disordered" evidence="3">
    <location>
        <begin position="1"/>
        <end position="33"/>
    </location>
</feature>
<evidence type="ECO:0000256" key="1">
    <source>
        <dbReference type="ARBA" id="ARBA00004184"/>
    </source>
</evidence>
<dbReference type="GeneID" id="63769203"/>
<keyword evidence="2" id="KW-0808">Transferase</keyword>
<evidence type="ECO:0000313" key="5">
    <source>
        <dbReference type="EMBL" id="OJJ52443.1"/>
    </source>
</evidence>
<gene>
    <name evidence="5" type="ORF">ASPSYDRAFT_95541</name>
</gene>
<dbReference type="PANTHER" id="PTHR48050">
    <property type="entry name" value="STEROL 3-BETA-GLUCOSYLTRANSFERASE"/>
    <property type="match status" value="1"/>
</dbReference>
<dbReference type="EMBL" id="KV878601">
    <property type="protein sequence ID" value="OJJ52443.1"/>
    <property type="molecule type" value="Genomic_DNA"/>
</dbReference>
<keyword evidence="6" id="KW-1185">Reference proteome</keyword>
<dbReference type="GO" id="GO:0012505">
    <property type="term" value="C:endomembrane system"/>
    <property type="evidence" value="ECO:0007669"/>
    <property type="project" value="UniProtKB-SubCell"/>
</dbReference>
<dbReference type="STRING" id="1036612.A0A1L9SZI2"/>
<dbReference type="GO" id="GO:0016906">
    <property type="term" value="F:sterol 3-beta-glucosyltransferase activity"/>
    <property type="evidence" value="ECO:0007669"/>
    <property type="project" value="UniProtKB-ARBA"/>
</dbReference>
<dbReference type="FunFam" id="3.40.50.2000:FF:000268">
    <property type="entry name" value="Glycosyltransferase family 1 protein"/>
    <property type="match status" value="1"/>
</dbReference>
<protein>
    <recommendedName>
        <fullName evidence="4">Glycosyltransferase family 28 N-terminal domain-containing protein</fullName>
    </recommendedName>
</protein>
<feature type="region of interest" description="Disordered" evidence="3">
    <location>
        <begin position="391"/>
        <end position="435"/>
    </location>
</feature>
<dbReference type="InterPro" id="IPR050426">
    <property type="entry name" value="Glycosyltransferase_28"/>
</dbReference>
<proteinExistence type="predicted"/>
<dbReference type="Pfam" id="PF03033">
    <property type="entry name" value="Glyco_transf_28"/>
    <property type="match status" value="1"/>
</dbReference>
<dbReference type="InterPro" id="IPR004276">
    <property type="entry name" value="GlycoTrans_28_N"/>
</dbReference>
<dbReference type="GO" id="GO:0005975">
    <property type="term" value="P:carbohydrate metabolic process"/>
    <property type="evidence" value="ECO:0007669"/>
    <property type="project" value="InterPro"/>
</dbReference>
<dbReference type="Gene3D" id="3.40.50.2000">
    <property type="entry name" value="Glycogen Phosphorylase B"/>
    <property type="match status" value="2"/>
</dbReference>
<evidence type="ECO:0000256" key="2">
    <source>
        <dbReference type="ARBA" id="ARBA00022679"/>
    </source>
</evidence>
<dbReference type="OrthoDB" id="5835829at2759"/>
<dbReference type="AlphaFoldDB" id="A0A1L9SZI2"/>
<dbReference type="CDD" id="cd03784">
    <property type="entry name" value="GT1_Gtf-like"/>
    <property type="match status" value="1"/>
</dbReference>
<dbReference type="VEuPathDB" id="FungiDB:ASPSYDRAFT_95541"/>
<dbReference type="SUPFAM" id="SSF53756">
    <property type="entry name" value="UDP-Glycosyltransferase/glycogen phosphorylase"/>
    <property type="match status" value="1"/>
</dbReference>
<accession>A0A1L9SZI2</accession>
<comment type="subcellular location">
    <subcellularLocation>
        <location evidence="1">Endomembrane system</location>
        <topology evidence="1">Peripheral membrane protein</topology>
    </subcellularLocation>
</comment>
<dbReference type="InterPro" id="IPR002213">
    <property type="entry name" value="UDP_glucos_trans"/>
</dbReference>
<sequence length="628" mass="69054">MFERDGGIGSQRWRAETNKQYTRGSDAPRLNQEELNTSVHTLGDGRIEINNNNHKPSIAGFLNDFQWPPLSSDSGQVGELDSVEPIPNREGKYFPLHLNVVVQVIGSRGDIQPFVALGKELKTHGHRVRLATHLAFRDFVLDAGLEFFDIGGDPEELMDFMVKNSGLFPDFHTMWNGSIQRRRREMRRIIKGCWKSCFETGDGPPHRQSFVADAIIANPPSMAHVHCAQRLGIPVQIMFTMPWSPTRPFPHPLATINYEDCEPTVANFISYLVVGPKPIYVGFGLIVLSDQSELTEIVFEAIERTGQRALISRGWGNLRVDNAHVPDNVLVIGSCPHDWLFRQVSCVIHHGGAGTTAAGLDLAAAARALSHPKAFTDPLAGCHWHTRLRQGNTASEGGQGRDDSADALENTTCDEGEEYSNNSLSGSGTQRRRIIPLETEQTMSTEVRVSRTRNILAETAIHGSGMSKRLLNLAIWLPADLSLSLAKGFRNAPKLYHDPMVKADPKVVGLRSGSSVAGKEFKDGFYYGVTGLVTQPYYALKHTGTTKGLFKGMGKGVGGLVLKPPAGLWGLAGYTLTGWRRSIWKSVGKSLECRVVSSRIAQGYEEIQASSAAERAEVLATWLEHAES</sequence>
<evidence type="ECO:0000313" key="6">
    <source>
        <dbReference type="Proteomes" id="UP000184356"/>
    </source>
</evidence>
<feature type="domain" description="Glycosyltransferase family 28 N-terminal" evidence="4">
    <location>
        <begin position="100"/>
        <end position="247"/>
    </location>
</feature>
<evidence type="ECO:0000256" key="3">
    <source>
        <dbReference type="SAM" id="MobiDB-lite"/>
    </source>
</evidence>
<dbReference type="FunFam" id="3.40.50.2000:FF:000009">
    <property type="entry name" value="Sterol 3-beta-glucosyltransferase UGT80A2"/>
    <property type="match status" value="1"/>
</dbReference>
<dbReference type="Proteomes" id="UP000184356">
    <property type="component" value="Unassembled WGS sequence"/>
</dbReference>
<evidence type="ECO:0000259" key="4">
    <source>
        <dbReference type="Pfam" id="PF03033"/>
    </source>
</evidence>
<dbReference type="RefSeq" id="XP_040696249.1">
    <property type="nucleotide sequence ID" value="XM_040853130.1"/>
</dbReference>
<name>A0A1L9SZI2_9EURO</name>
<dbReference type="PANTHER" id="PTHR48050:SF13">
    <property type="entry name" value="STEROL 3-BETA-GLUCOSYLTRANSFERASE UGT80A2"/>
    <property type="match status" value="1"/>
</dbReference>
<reference evidence="6" key="1">
    <citation type="journal article" date="2017" name="Genome Biol.">
        <title>Comparative genomics reveals high biological diversity and specific adaptations in the industrially and medically important fungal genus Aspergillus.</title>
        <authorList>
            <person name="de Vries R.P."/>
            <person name="Riley R."/>
            <person name="Wiebenga A."/>
            <person name="Aguilar-Osorio G."/>
            <person name="Amillis S."/>
            <person name="Uchima C.A."/>
            <person name="Anderluh G."/>
            <person name="Asadollahi M."/>
            <person name="Askin M."/>
            <person name="Barry K."/>
            <person name="Battaglia E."/>
            <person name="Bayram O."/>
            <person name="Benocci T."/>
            <person name="Braus-Stromeyer S.A."/>
            <person name="Caldana C."/>
            <person name="Canovas D."/>
            <person name="Cerqueira G.C."/>
            <person name="Chen F."/>
            <person name="Chen W."/>
            <person name="Choi C."/>
            <person name="Clum A."/>
            <person name="Dos Santos R.A."/>
            <person name="Damasio A.R."/>
            <person name="Diallinas G."/>
            <person name="Emri T."/>
            <person name="Fekete E."/>
            <person name="Flipphi M."/>
            <person name="Freyberg S."/>
            <person name="Gallo A."/>
            <person name="Gournas C."/>
            <person name="Habgood R."/>
            <person name="Hainaut M."/>
            <person name="Harispe M.L."/>
            <person name="Henrissat B."/>
            <person name="Hilden K.S."/>
            <person name="Hope R."/>
            <person name="Hossain A."/>
            <person name="Karabika E."/>
            <person name="Karaffa L."/>
            <person name="Karanyi Z."/>
            <person name="Krasevec N."/>
            <person name="Kuo A."/>
            <person name="Kusch H."/>
            <person name="LaButti K."/>
            <person name="Lagendijk E.L."/>
            <person name="Lapidus A."/>
            <person name="Levasseur A."/>
            <person name="Lindquist E."/>
            <person name="Lipzen A."/>
            <person name="Logrieco A.F."/>
            <person name="MacCabe A."/>
            <person name="Maekelae M.R."/>
            <person name="Malavazi I."/>
            <person name="Melin P."/>
            <person name="Meyer V."/>
            <person name="Mielnichuk N."/>
            <person name="Miskei M."/>
            <person name="Molnar A.P."/>
            <person name="Mule G."/>
            <person name="Ngan C.Y."/>
            <person name="Orejas M."/>
            <person name="Orosz E."/>
            <person name="Ouedraogo J.P."/>
            <person name="Overkamp K.M."/>
            <person name="Park H.-S."/>
            <person name="Perrone G."/>
            <person name="Piumi F."/>
            <person name="Punt P.J."/>
            <person name="Ram A.F."/>
            <person name="Ramon A."/>
            <person name="Rauscher S."/>
            <person name="Record E."/>
            <person name="Riano-Pachon D.M."/>
            <person name="Robert V."/>
            <person name="Roehrig J."/>
            <person name="Ruller R."/>
            <person name="Salamov A."/>
            <person name="Salih N.S."/>
            <person name="Samson R.A."/>
            <person name="Sandor E."/>
            <person name="Sanguinetti M."/>
            <person name="Schuetze T."/>
            <person name="Sepcic K."/>
            <person name="Shelest E."/>
            <person name="Sherlock G."/>
            <person name="Sophianopoulou V."/>
            <person name="Squina F.M."/>
            <person name="Sun H."/>
            <person name="Susca A."/>
            <person name="Todd R.B."/>
            <person name="Tsang A."/>
            <person name="Unkles S.E."/>
            <person name="van de Wiele N."/>
            <person name="van Rossen-Uffink D."/>
            <person name="Oliveira J.V."/>
            <person name="Vesth T.C."/>
            <person name="Visser J."/>
            <person name="Yu J.-H."/>
            <person name="Zhou M."/>
            <person name="Andersen M.R."/>
            <person name="Archer D.B."/>
            <person name="Baker S.E."/>
            <person name="Benoit I."/>
            <person name="Brakhage A.A."/>
            <person name="Braus G.H."/>
            <person name="Fischer R."/>
            <person name="Frisvad J.C."/>
            <person name="Goldman G.H."/>
            <person name="Houbraken J."/>
            <person name="Oakley B."/>
            <person name="Pocsi I."/>
            <person name="Scazzocchio C."/>
            <person name="Seiboth B."/>
            <person name="vanKuyk P.A."/>
            <person name="Wortman J."/>
            <person name="Dyer P.S."/>
            <person name="Grigoriev I.V."/>
        </authorList>
    </citation>
    <scope>NUCLEOTIDE SEQUENCE [LARGE SCALE GENOMIC DNA]</scope>
    <source>
        <strain evidence="6">CBS 593.65</strain>
    </source>
</reference>
<feature type="compositionally biased region" description="Polar residues" evidence="3">
    <location>
        <begin position="419"/>
        <end position="429"/>
    </location>
</feature>
<organism evidence="5 6">
    <name type="scientific">Aspergillus sydowii CBS 593.65</name>
    <dbReference type="NCBI Taxonomy" id="1036612"/>
    <lineage>
        <taxon>Eukaryota</taxon>
        <taxon>Fungi</taxon>
        <taxon>Dikarya</taxon>
        <taxon>Ascomycota</taxon>
        <taxon>Pezizomycotina</taxon>
        <taxon>Eurotiomycetes</taxon>
        <taxon>Eurotiomycetidae</taxon>
        <taxon>Eurotiales</taxon>
        <taxon>Aspergillaceae</taxon>
        <taxon>Aspergillus</taxon>
        <taxon>Aspergillus subgen. Nidulantes</taxon>
    </lineage>
</organism>